<dbReference type="RefSeq" id="WP_014743635.1">
    <property type="nucleotide sequence ID" value="NC_017956.1"/>
</dbReference>
<gene>
    <name evidence="2" type="ordered locus">TMO_0116</name>
</gene>
<keyword evidence="3" id="KW-1185">Reference proteome</keyword>
<dbReference type="Proteomes" id="UP000005258">
    <property type="component" value="Chromosome"/>
</dbReference>
<evidence type="ECO:0000313" key="2">
    <source>
        <dbReference type="EMBL" id="AFK51955.1"/>
    </source>
</evidence>
<keyword evidence="1" id="KW-0472">Membrane</keyword>
<dbReference type="GeneID" id="97239932"/>
<evidence type="ECO:0000313" key="3">
    <source>
        <dbReference type="Proteomes" id="UP000005258"/>
    </source>
</evidence>
<dbReference type="PATRIC" id="fig|1110502.3.peg.119"/>
<reference evidence="2 3" key="1">
    <citation type="journal article" date="2012" name="J. Am. Chem. Soc.">
        <title>Bacterial biosynthesis and maturation of the didemnin anti-cancer agents.</title>
        <authorList>
            <person name="Xu Y."/>
            <person name="Kersten R.D."/>
            <person name="Nam S.J."/>
            <person name="Lu L."/>
            <person name="Al-Suwailem A.M."/>
            <person name="Zheng H."/>
            <person name="Fenical W."/>
            <person name="Dorrestein P.C."/>
            <person name="Moore B.S."/>
            <person name="Qian P.Y."/>
        </authorList>
    </citation>
    <scope>NUCLEOTIDE SEQUENCE [LARGE SCALE GENOMIC DNA]</scope>
    <source>
        <strain evidence="2 3">KA081020-065</strain>
    </source>
</reference>
<feature type="transmembrane region" description="Helical" evidence="1">
    <location>
        <begin position="6"/>
        <end position="25"/>
    </location>
</feature>
<protein>
    <submittedName>
        <fullName evidence="2">Uncharacterized protein</fullName>
    </submittedName>
</protein>
<keyword evidence="1" id="KW-1133">Transmembrane helix</keyword>
<evidence type="ECO:0000256" key="1">
    <source>
        <dbReference type="SAM" id="Phobius"/>
    </source>
</evidence>
<dbReference type="EMBL" id="CP003236">
    <property type="protein sequence ID" value="AFK51955.1"/>
    <property type="molecule type" value="Genomic_DNA"/>
</dbReference>
<accession>I3TGR7</accession>
<dbReference type="HOGENOM" id="CLU_206376_1_0_5"/>
<organism evidence="2 3">
    <name type="scientific">Tistrella mobilis (strain KA081020-065)</name>
    <dbReference type="NCBI Taxonomy" id="1110502"/>
    <lineage>
        <taxon>Bacteria</taxon>
        <taxon>Pseudomonadati</taxon>
        <taxon>Pseudomonadota</taxon>
        <taxon>Alphaproteobacteria</taxon>
        <taxon>Geminicoccales</taxon>
        <taxon>Geminicoccaceae</taxon>
        <taxon>Tistrella</taxon>
    </lineage>
</organism>
<dbReference type="KEGG" id="tmo:TMO_0116"/>
<proteinExistence type="predicted"/>
<dbReference type="AlphaFoldDB" id="I3TGR7"/>
<keyword evidence="1" id="KW-0812">Transmembrane</keyword>
<sequence>MSRNVLYLIIGALLVVVAVGGYQYYEESQKSGIEVEVGNGGLSVETK</sequence>
<dbReference type="STRING" id="1110502.TMO_0116"/>
<name>I3TGR7_TISMK</name>